<dbReference type="InterPro" id="IPR002017">
    <property type="entry name" value="Spectrin_repeat"/>
</dbReference>
<dbReference type="SMART" id="SM00326">
    <property type="entry name" value="SH3"/>
    <property type="match status" value="1"/>
</dbReference>
<dbReference type="GO" id="GO:0005085">
    <property type="term" value="F:guanyl-nucleotide exchange factor activity"/>
    <property type="evidence" value="ECO:0007669"/>
    <property type="project" value="UniProtKB-KW"/>
</dbReference>
<dbReference type="PROSITE" id="PS50191">
    <property type="entry name" value="CRAL_TRIO"/>
    <property type="match status" value="1"/>
</dbReference>
<dbReference type="CDD" id="cd00176">
    <property type="entry name" value="SPEC"/>
    <property type="match status" value="1"/>
</dbReference>
<comment type="subcellular location">
    <subcellularLocation>
        <location evidence="1">Cytoplasm</location>
    </subcellularLocation>
</comment>
<feature type="domain" description="CRAL-TRIO" evidence="13">
    <location>
        <begin position="19"/>
        <end position="183"/>
    </location>
</feature>
<dbReference type="SUPFAM" id="SSF50044">
    <property type="entry name" value="SH3-domain"/>
    <property type="match status" value="1"/>
</dbReference>
<evidence type="ECO:0000256" key="2">
    <source>
        <dbReference type="ARBA" id="ARBA00022443"/>
    </source>
</evidence>
<evidence type="ECO:0000313" key="14">
    <source>
        <dbReference type="EMBL" id="LAC26331.1"/>
    </source>
</evidence>
<dbReference type="Gene3D" id="3.40.525.10">
    <property type="entry name" value="CRAL-TRIO lipid binding domain"/>
    <property type="match status" value="1"/>
</dbReference>
<reference evidence="14" key="1">
    <citation type="submission" date="2017-11" db="EMBL/GenBank/DDBJ databases">
        <title>The sensing device of the deep-sea amphipod.</title>
        <authorList>
            <person name="Kobayashi H."/>
            <person name="Nagahama T."/>
            <person name="Arai W."/>
            <person name="Sasagawa Y."/>
            <person name="Umeda M."/>
            <person name="Hayashi T."/>
            <person name="Nikaido I."/>
            <person name="Watanabe H."/>
            <person name="Oguri K."/>
            <person name="Kitazato H."/>
            <person name="Fujioka K."/>
            <person name="Kido Y."/>
            <person name="Takami H."/>
        </authorList>
    </citation>
    <scope>NUCLEOTIDE SEQUENCE</scope>
    <source>
        <tissue evidence="14">Whole body</tissue>
    </source>
</reference>
<evidence type="ECO:0000256" key="6">
    <source>
        <dbReference type="ARBA" id="ARBA00049987"/>
    </source>
</evidence>
<dbReference type="PROSITE" id="PS50002">
    <property type="entry name" value="SH3"/>
    <property type="match status" value="1"/>
</dbReference>
<dbReference type="SMART" id="SM00325">
    <property type="entry name" value="RhoGEF"/>
    <property type="match status" value="1"/>
</dbReference>
<evidence type="ECO:0000259" key="13">
    <source>
        <dbReference type="PROSITE" id="PS50191"/>
    </source>
</evidence>
<organism evidence="14">
    <name type="scientific">Hirondellea gigas</name>
    <dbReference type="NCBI Taxonomy" id="1518452"/>
    <lineage>
        <taxon>Eukaryota</taxon>
        <taxon>Metazoa</taxon>
        <taxon>Ecdysozoa</taxon>
        <taxon>Arthropoda</taxon>
        <taxon>Crustacea</taxon>
        <taxon>Multicrustacea</taxon>
        <taxon>Malacostraca</taxon>
        <taxon>Eumalacostraca</taxon>
        <taxon>Peracarida</taxon>
        <taxon>Amphipoda</taxon>
        <taxon>Amphilochidea</taxon>
        <taxon>Lysianassida</taxon>
        <taxon>Lysianassidira</taxon>
        <taxon>Lysianassoidea</taxon>
        <taxon>Lysianassidae</taxon>
        <taxon>Hirondellea</taxon>
    </lineage>
</organism>
<feature type="domain" description="DH" evidence="12">
    <location>
        <begin position="663"/>
        <end position="845"/>
    </location>
</feature>
<sequence>MDWKFRPRSAIISTAHDPLSVEEGGRPLTVRDVGELFHGQYAIITGGKSKEGCPIITFPDCGNFSQLTDEEYSKLMVYLTSVPPLQDGDLGFVLVIDRRNDKWTAVKAAFVKIANFFPGLIAAVYVLRPSSFFQKAISEVSCKIFKDEFKFKVVVCSCDAELHELIDRDQLTEELGGTVGYCHEEWIEQRVALERFSASTQDIGTALRKFTQTLQDTELPNDAHRTQEQLATQAAEYGVLKEDLLSASRHGESLLACIRRSNQELLNSSGSQSKSHTNADKAAQRRKNYHHKRASHEQDPGTMACDVSDTVHGNDGSSSSQACERQSLNSLDNTGEDTRSYSSVDQLAYVTAVERLLVQLEETESTFDDFWQQHHARLTQCLQLRRFETDFKDVQSELEVRLKEAAVLPSVGDTTHHVQERLAAARRCHDTIRVVLSRAVELRSSGQQLIANQHYAVDCIRPKCGELARRRQELDDLINNKCDSLERCYALQQKIDMANEWCTEGVELLASHQLERCQTVEFATQALRKLESFVSTSQHRDLASPVELFAGYEDVVTPETRGLLQQIVKRMEDVGLMCEKRKNSLKRVSAQLQRPVQVVSPEPSPHYTQPYQDRHKPLLRNGSEGSLLKTGAASNMPDNLSLGGRLSDDICVNGEVSNVNKNKRSLVLKELLETERIYVSELCSVLKGYKDDMVNPDLQHLIPIQLYGKSDILFGNLEQIYLFHNDVFLRDLENCIDTTELIGLCFVQRKDTFHHLYSFYCQNKPASEDLRRQVGDNNFFFSECQRKLCHKLPLGAYLLKPVQRITKYQLLLKDLLQCVEGNEGRAELQEGVDTMLAVLKCLNDSMHQVAITAFPGNLTELGKLLMQGPFSVLMDNKRVLRDLRTKPTQRHLFLYEKVLLFTKRPGKDNDKANYQFKAALKMSQVGLTESVRGNKGDLRKFEVWLQGRQEVYTILAPSVEVKEVWVKEVKRVLLEQFEYLKGENIKQYSARIHKGTSLNGIRPPQSPTAQHRALRQTSSWDVGGGAIICVNNTCSPVSLTTSASNPDGGVSLGGGGVGVIPGMPGVGMKAVRANSKTSLHSSTLDFNEETHLEEEDTNWSSEYSASEDDEDPEAFAGGHEMCSKFLVLADYNAMGPSEVSLREGDLVELVKVGCAGWWYVRVCSVLYEGWAPAAYLERVIKKNTPSISSQESSTGLHHATSRTSVASLSSKSEDVNCEKWAT</sequence>
<dbReference type="Pfam" id="PF13716">
    <property type="entry name" value="CRAL_TRIO_2"/>
    <property type="match status" value="1"/>
</dbReference>
<evidence type="ECO:0000256" key="3">
    <source>
        <dbReference type="ARBA" id="ARBA00022490"/>
    </source>
</evidence>
<feature type="region of interest" description="Disordered" evidence="8">
    <location>
        <begin position="266"/>
        <end position="325"/>
    </location>
</feature>
<dbReference type="InterPro" id="IPR036865">
    <property type="entry name" value="CRAL-TRIO_dom_sf"/>
</dbReference>
<dbReference type="InterPro" id="IPR056466">
    <property type="entry name" value="Spectrin_DBS"/>
</dbReference>
<dbReference type="InterPro" id="IPR011993">
    <property type="entry name" value="PH-like_dom_sf"/>
</dbReference>
<proteinExistence type="evidence at transcript level"/>
<evidence type="ECO:0000259" key="10">
    <source>
        <dbReference type="PROSITE" id="PS50002"/>
    </source>
</evidence>
<dbReference type="SMART" id="SM00233">
    <property type="entry name" value="PH"/>
    <property type="match status" value="1"/>
</dbReference>
<feature type="region of interest" description="Disordered" evidence="8">
    <location>
        <begin position="1187"/>
        <end position="1207"/>
    </location>
</feature>
<evidence type="ECO:0000256" key="5">
    <source>
        <dbReference type="ARBA" id="ARBA00022658"/>
    </source>
</evidence>
<feature type="compositionally biased region" description="Polar residues" evidence="8">
    <location>
        <begin position="266"/>
        <end position="276"/>
    </location>
</feature>
<dbReference type="Gene3D" id="2.30.30.40">
    <property type="entry name" value="SH3 Domains"/>
    <property type="match status" value="1"/>
</dbReference>
<dbReference type="PANTHER" id="PTHR22826">
    <property type="entry name" value="RHO GUANINE EXCHANGE FACTOR-RELATED"/>
    <property type="match status" value="1"/>
</dbReference>
<dbReference type="EMBL" id="IACT01007212">
    <property type="protein sequence ID" value="LAC26331.1"/>
    <property type="molecule type" value="mRNA"/>
</dbReference>
<name>A0A6A7G6H0_9CRUS</name>
<dbReference type="SMART" id="SM00516">
    <property type="entry name" value="SEC14"/>
    <property type="match status" value="1"/>
</dbReference>
<keyword evidence="4" id="KW-0597">Phosphoprotein</keyword>
<dbReference type="InterPro" id="IPR001849">
    <property type="entry name" value="PH_domain"/>
</dbReference>
<feature type="region of interest" description="Disordered" evidence="8">
    <location>
        <begin position="596"/>
        <end position="616"/>
    </location>
</feature>
<keyword evidence="9" id="KW-0812">Transmembrane</keyword>
<comment type="similarity">
    <text evidence="6">Belongs to the MCF2 family.</text>
</comment>
<dbReference type="InterPro" id="IPR051336">
    <property type="entry name" value="RhoGEF_Guanine_NuclExch_SF"/>
</dbReference>
<dbReference type="SUPFAM" id="SSF52087">
    <property type="entry name" value="CRAL/TRIO domain"/>
    <property type="match status" value="1"/>
</dbReference>
<dbReference type="Pfam" id="PF22697">
    <property type="entry name" value="SOS1_NGEF_PH"/>
    <property type="match status" value="1"/>
</dbReference>
<dbReference type="GO" id="GO:0005737">
    <property type="term" value="C:cytoplasm"/>
    <property type="evidence" value="ECO:0007669"/>
    <property type="project" value="UniProtKB-SubCell"/>
</dbReference>
<dbReference type="CDD" id="cd00160">
    <property type="entry name" value="RhoGEF"/>
    <property type="match status" value="1"/>
</dbReference>
<keyword evidence="9" id="KW-0472">Membrane</keyword>
<dbReference type="Pfam" id="PF23289">
    <property type="entry name" value="Spectrin_5"/>
    <property type="match status" value="1"/>
</dbReference>
<dbReference type="InterPro" id="IPR000219">
    <property type="entry name" value="DH_dom"/>
</dbReference>
<evidence type="ECO:0000256" key="4">
    <source>
        <dbReference type="ARBA" id="ARBA00022553"/>
    </source>
</evidence>
<dbReference type="InterPro" id="IPR036028">
    <property type="entry name" value="SH3-like_dom_sf"/>
</dbReference>
<evidence type="ECO:0000256" key="8">
    <source>
        <dbReference type="SAM" id="MobiDB-lite"/>
    </source>
</evidence>
<evidence type="ECO:0000256" key="9">
    <source>
        <dbReference type="SAM" id="Phobius"/>
    </source>
</evidence>
<dbReference type="Gene3D" id="1.20.58.60">
    <property type="match status" value="1"/>
</dbReference>
<feature type="compositionally biased region" description="Polar residues" evidence="8">
    <location>
        <begin position="315"/>
        <end position="325"/>
    </location>
</feature>
<dbReference type="Pfam" id="PF00018">
    <property type="entry name" value="SH3_1"/>
    <property type="match status" value="1"/>
</dbReference>
<dbReference type="InterPro" id="IPR001251">
    <property type="entry name" value="CRAL-TRIO_dom"/>
</dbReference>
<dbReference type="InterPro" id="IPR018159">
    <property type="entry name" value="Spectrin/alpha-actinin"/>
</dbReference>
<evidence type="ECO:0000256" key="7">
    <source>
        <dbReference type="PROSITE-ProRule" id="PRU00192"/>
    </source>
</evidence>
<dbReference type="InterPro" id="IPR035899">
    <property type="entry name" value="DBL_dom_sf"/>
</dbReference>
<dbReference type="AlphaFoldDB" id="A0A6A7G6H0"/>
<dbReference type="CDD" id="cd00170">
    <property type="entry name" value="SEC14"/>
    <property type="match status" value="1"/>
</dbReference>
<keyword evidence="2 7" id="KW-0728">SH3 domain</keyword>
<keyword evidence="9" id="KW-1133">Transmembrane helix</keyword>
<feature type="domain" description="SH3" evidence="10">
    <location>
        <begin position="1120"/>
        <end position="1181"/>
    </location>
</feature>
<keyword evidence="3" id="KW-0963">Cytoplasm</keyword>
<feature type="compositionally biased region" description="Basic residues" evidence="8">
    <location>
        <begin position="284"/>
        <end position="294"/>
    </location>
</feature>
<dbReference type="Gene3D" id="1.20.900.10">
    <property type="entry name" value="Dbl homology (DH) domain"/>
    <property type="match status" value="1"/>
</dbReference>
<keyword evidence="5" id="KW-0344">Guanine-nucleotide releasing factor</keyword>
<feature type="transmembrane region" description="Helical" evidence="9">
    <location>
        <begin position="108"/>
        <end position="127"/>
    </location>
</feature>
<feature type="domain" description="PH" evidence="11">
    <location>
        <begin position="857"/>
        <end position="974"/>
    </location>
</feature>
<evidence type="ECO:0000259" key="12">
    <source>
        <dbReference type="PROSITE" id="PS50010"/>
    </source>
</evidence>
<evidence type="ECO:0000256" key="1">
    <source>
        <dbReference type="ARBA" id="ARBA00004496"/>
    </source>
</evidence>
<dbReference type="InterPro" id="IPR055251">
    <property type="entry name" value="SOS1_NGEF_PH"/>
</dbReference>
<dbReference type="Gene3D" id="2.30.29.30">
    <property type="entry name" value="Pleckstrin-homology domain (PH domain)/Phosphotyrosine-binding domain (PTB)"/>
    <property type="match status" value="1"/>
</dbReference>
<dbReference type="Pfam" id="PF00435">
    <property type="entry name" value="Spectrin"/>
    <property type="match status" value="1"/>
</dbReference>
<feature type="region of interest" description="Disordered" evidence="8">
    <location>
        <begin position="1080"/>
        <end position="1114"/>
    </location>
</feature>
<dbReference type="SUPFAM" id="SSF48065">
    <property type="entry name" value="DBL homology domain (DH-domain)"/>
    <property type="match status" value="1"/>
</dbReference>
<dbReference type="PANTHER" id="PTHR22826:SF211">
    <property type="entry name" value="LD43457P"/>
    <property type="match status" value="1"/>
</dbReference>
<dbReference type="PROSITE" id="PS50003">
    <property type="entry name" value="PH_DOMAIN"/>
    <property type="match status" value="1"/>
</dbReference>
<dbReference type="FunFam" id="2.30.29.30:FF:000078">
    <property type="entry name" value="Guanine nucleotide exchange factor DBS"/>
    <property type="match status" value="1"/>
</dbReference>
<dbReference type="SUPFAM" id="SSF50729">
    <property type="entry name" value="PH domain-like"/>
    <property type="match status" value="1"/>
</dbReference>
<dbReference type="Pfam" id="PF00621">
    <property type="entry name" value="RhoGEF"/>
    <property type="match status" value="1"/>
</dbReference>
<dbReference type="SUPFAM" id="SSF46966">
    <property type="entry name" value="Spectrin repeat"/>
    <property type="match status" value="2"/>
</dbReference>
<evidence type="ECO:0000259" key="11">
    <source>
        <dbReference type="PROSITE" id="PS50003"/>
    </source>
</evidence>
<dbReference type="InterPro" id="IPR001452">
    <property type="entry name" value="SH3_domain"/>
</dbReference>
<accession>A0A6A7G6H0</accession>
<dbReference type="PROSITE" id="PS50010">
    <property type="entry name" value="DH_2"/>
    <property type="match status" value="1"/>
</dbReference>
<protein>
    <submittedName>
        <fullName evidence="14">Guanine nucleotide exchange factor DBS-like</fullName>
    </submittedName>
</protein>
<dbReference type="CDD" id="cd11856">
    <property type="entry name" value="SH3_p47phox_like"/>
    <property type="match status" value="1"/>
</dbReference>